<organism evidence="1 2">
    <name type="scientific">Elysia crispata</name>
    <name type="common">lettuce slug</name>
    <dbReference type="NCBI Taxonomy" id="231223"/>
    <lineage>
        <taxon>Eukaryota</taxon>
        <taxon>Metazoa</taxon>
        <taxon>Spiralia</taxon>
        <taxon>Lophotrochozoa</taxon>
        <taxon>Mollusca</taxon>
        <taxon>Gastropoda</taxon>
        <taxon>Heterobranchia</taxon>
        <taxon>Euthyneura</taxon>
        <taxon>Panpulmonata</taxon>
        <taxon>Sacoglossa</taxon>
        <taxon>Placobranchoidea</taxon>
        <taxon>Plakobranchidae</taxon>
        <taxon>Elysia</taxon>
    </lineage>
</organism>
<keyword evidence="2" id="KW-1185">Reference proteome</keyword>
<gene>
    <name evidence="1" type="ORF">RRG08_059257</name>
</gene>
<accession>A0AAE0Y9T8</accession>
<protein>
    <submittedName>
        <fullName evidence="1">Uncharacterized protein</fullName>
    </submittedName>
</protein>
<sequence length="95" mass="10489">MHKLHGNVKSQGDTELGKMSPILYHAASVTAQAHHFTMTGPVSRGSSTRMLLVSQTHAIEHYNRKNCHAPCMLFQMMLPSTLECKVGQASNIRSI</sequence>
<evidence type="ECO:0000313" key="2">
    <source>
        <dbReference type="Proteomes" id="UP001283361"/>
    </source>
</evidence>
<evidence type="ECO:0000313" key="1">
    <source>
        <dbReference type="EMBL" id="KAK3736729.1"/>
    </source>
</evidence>
<dbReference type="AlphaFoldDB" id="A0AAE0Y9T8"/>
<comment type="caution">
    <text evidence="1">The sequence shown here is derived from an EMBL/GenBank/DDBJ whole genome shotgun (WGS) entry which is preliminary data.</text>
</comment>
<reference evidence="1" key="1">
    <citation type="journal article" date="2023" name="G3 (Bethesda)">
        <title>A reference genome for the long-term kleptoplast-retaining sea slug Elysia crispata morphotype clarki.</title>
        <authorList>
            <person name="Eastman K.E."/>
            <person name="Pendleton A.L."/>
            <person name="Shaikh M.A."/>
            <person name="Suttiyut T."/>
            <person name="Ogas R."/>
            <person name="Tomko P."/>
            <person name="Gavelis G."/>
            <person name="Widhalm J.R."/>
            <person name="Wisecaver J.H."/>
        </authorList>
    </citation>
    <scope>NUCLEOTIDE SEQUENCE</scope>
    <source>
        <strain evidence="1">ECLA1</strain>
    </source>
</reference>
<proteinExistence type="predicted"/>
<dbReference type="EMBL" id="JAWDGP010006692">
    <property type="protein sequence ID" value="KAK3736729.1"/>
    <property type="molecule type" value="Genomic_DNA"/>
</dbReference>
<dbReference type="Proteomes" id="UP001283361">
    <property type="component" value="Unassembled WGS sequence"/>
</dbReference>
<name>A0AAE0Y9T8_9GAST</name>